<evidence type="ECO:0000313" key="3">
    <source>
        <dbReference type="EMBL" id="MDT0488160.1"/>
    </source>
</evidence>
<evidence type="ECO:0000256" key="2">
    <source>
        <dbReference type="SAM" id="Phobius"/>
    </source>
</evidence>
<accession>A0ABU2VRB9</accession>
<reference evidence="4" key="1">
    <citation type="submission" date="2023-07" db="EMBL/GenBank/DDBJ databases">
        <title>30 novel species of actinomycetes from the DSMZ collection.</title>
        <authorList>
            <person name="Nouioui I."/>
        </authorList>
    </citation>
    <scope>NUCLEOTIDE SEQUENCE [LARGE SCALE GENOMIC DNA]</scope>
    <source>
        <strain evidence="4">DSM 41640</strain>
    </source>
</reference>
<gene>
    <name evidence="3" type="ORF">RNB18_49790</name>
</gene>
<dbReference type="EMBL" id="JAVREZ010000039">
    <property type="protein sequence ID" value="MDT0488160.1"/>
    <property type="molecule type" value="Genomic_DNA"/>
</dbReference>
<feature type="region of interest" description="Disordered" evidence="1">
    <location>
        <begin position="1"/>
        <end position="32"/>
    </location>
</feature>
<organism evidence="3 4">
    <name type="scientific">Streptomyces doebereineriae</name>
    <dbReference type="NCBI Taxonomy" id="3075528"/>
    <lineage>
        <taxon>Bacteria</taxon>
        <taxon>Bacillati</taxon>
        <taxon>Actinomycetota</taxon>
        <taxon>Actinomycetes</taxon>
        <taxon>Kitasatosporales</taxon>
        <taxon>Streptomycetaceae</taxon>
        <taxon>Streptomyces</taxon>
    </lineage>
</organism>
<feature type="transmembrane region" description="Helical" evidence="2">
    <location>
        <begin position="62"/>
        <end position="80"/>
    </location>
</feature>
<keyword evidence="2" id="KW-0472">Membrane</keyword>
<protein>
    <recommendedName>
        <fullName evidence="5">ABC transporter</fullName>
    </recommendedName>
</protein>
<keyword evidence="2" id="KW-0812">Transmembrane</keyword>
<dbReference type="RefSeq" id="WP_311720748.1">
    <property type="nucleotide sequence ID" value="NZ_JAVREZ010000039.1"/>
</dbReference>
<keyword evidence="2" id="KW-1133">Transmembrane helix</keyword>
<feature type="transmembrane region" description="Helical" evidence="2">
    <location>
        <begin position="100"/>
        <end position="119"/>
    </location>
</feature>
<feature type="transmembrane region" description="Helical" evidence="2">
    <location>
        <begin position="178"/>
        <end position="200"/>
    </location>
</feature>
<evidence type="ECO:0000313" key="4">
    <source>
        <dbReference type="Proteomes" id="UP001183824"/>
    </source>
</evidence>
<feature type="compositionally biased region" description="Low complexity" evidence="1">
    <location>
        <begin position="11"/>
        <end position="23"/>
    </location>
</feature>
<keyword evidence="4" id="KW-1185">Reference proteome</keyword>
<proteinExistence type="predicted"/>
<evidence type="ECO:0008006" key="5">
    <source>
        <dbReference type="Google" id="ProtNLM"/>
    </source>
</evidence>
<sequence>MTDSPTEQPDAAATHTAGPAAGAEDNQEKVTVSPAVAKAQALATSNADKASAEYRAKSRRDWWVIGPFAACIFPGLYILGTWYISGVSSSHWKPFHVASARWGLALLVVGISAAAAIGARKSSRRAAFQRLLMSEAFSVRMAELDSAASSDAPLVANRELLGEYHRLSTSQAKSAFQLAQWVMGASALLVSAGAVGVGLAPKTATAVTLASLTAFVTALSGYISSTLLATYRVSVEQARFYFREPLTGGYLLAAEHLAARLNGPEREAALGRVVDGFIQAAVNVPGALPDTVPPQDTQGPATPA</sequence>
<name>A0ABU2VRB9_9ACTN</name>
<feature type="transmembrane region" description="Helical" evidence="2">
    <location>
        <begin position="206"/>
        <end position="231"/>
    </location>
</feature>
<dbReference type="Proteomes" id="UP001183824">
    <property type="component" value="Unassembled WGS sequence"/>
</dbReference>
<evidence type="ECO:0000256" key="1">
    <source>
        <dbReference type="SAM" id="MobiDB-lite"/>
    </source>
</evidence>
<comment type="caution">
    <text evidence="3">The sequence shown here is derived from an EMBL/GenBank/DDBJ whole genome shotgun (WGS) entry which is preliminary data.</text>
</comment>